<organism evidence="1 2">
    <name type="scientific">Caproiciproducens galactitolivorans</name>
    <dbReference type="NCBI Taxonomy" id="642589"/>
    <lineage>
        <taxon>Bacteria</taxon>
        <taxon>Bacillati</taxon>
        <taxon>Bacillota</taxon>
        <taxon>Clostridia</taxon>
        <taxon>Eubacteriales</taxon>
        <taxon>Acutalibacteraceae</taxon>
        <taxon>Caproiciproducens</taxon>
    </lineage>
</organism>
<dbReference type="RefSeq" id="WP_268058406.1">
    <property type="nucleotide sequence ID" value="NZ_JAPOHA010000008.1"/>
</dbReference>
<name>A0ABT4BTY6_9FIRM</name>
<gene>
    <name evidence="1" type="ORF">OUY18_08805</name>
</gene>
<sequence>MQYIAERTFDEEAPRKWYADRKAPEYDLLIGQSIFLNGANFKIAGILKSKGTSMAGSNDNCVFHFRKPVRRKDCI</sequence>
<evidence type="ECO:0000313" key="1">
    <source>
        <dbReference type="EMBL" id="MCY1714354.1"/>
    </source>
</evidence>
<accession>A0ABT4BTY6</accession>
<evidence type="ECO:0000313" key="2">
    <source>
        <dbReference type="Proteomes" id="UP001082703"/>
    </source>
</evidence>
<proteinExistence type="predicted"/>
<comment type="caution">
    <text evidence="1">The sequence shown here is derived from an EMBL/GenBank/DDBJ whole genome shotgun (WGS) entry which is preliminary data.</text>
</comment>
<keyword evidence="2" id="KW-1185">Reference proteome</keyword>
<dbReference type="Proteomes" id="UP001082703">
    <property type="component" value="Unassembled WGS sequence"/>
</dbReference>
<protein>
    <submittedName>
        <fullName evidence="1">Uncharacterized protein</fullName>
    </submittedName>
</protein>
<reference evidence="1 2" key="1">
    <citation type="submission" date="2022-11" db="EMBL/GenBank/DDBJ databases">
        <authorList>
            <person name="Caiyu Z."/>
        </authorList>
    </citation>
    <scope>NUCLEOTIDE SEQUENCE [LARGE SCALE GENOMIC DNA]</scope>
    <source>
        <strain evidence="1 2">YR-4</strain>
    </source>
</reference>
<dbReference type="EMBL" id="JAPOHA010000008">
    <property type="protein sequence ID" value="MCY1714354.1"/>
    <property type="molecule type" value="Genomic_DNA"/>
</dbReference>